<proteinExistence type="predicted"/>
<dbReference type="GeneID" id="20345598"/>
<accession>J8R4P7</accession>
<reference evidence="3" key="1">
    <citation type="submission" date="2010-07" db="EMBL/GenBank/DDBJ databases">
        <title>The genome sequence of Gaeumannomyces graminis var. tritici strain R3-111a-1.</title>
        <authorList>
            <consortium name="The Broad Institute Genome Sequencing Platform"/>
            <person name="Ma L.-J."/>
            <person name="Dead R."/>
            <person name="Young S."/>
            <person name="Zeng Q."/>
            <person name="Koehrsen M."/>
            <person name="Alvarado L."/>
            <person name="Berlin A."/>
            <person name="Chapman S.B."/>
            <person name="Chen Z."/>
            <person name="Freedman E."/>
            <person name="Gellesch M."/>
            <person name="Goldberg J."/>
            <person name="Griggs A."/>
            <person name="Gujja S."/>
            <person name="Heilman E.R."/>
            <person name="Heiman D."/>
            <person name="Hepburn T."/>
            <person name="Howarth C."/>
            <person name="Jen D."/>
            <person name="Larson L."/>
            <person name="Mehta T."/>
            <person name="Neiman D."/>
            <person name="Pearson M."/>
            <person name="Roberts A."/>
            <person name="Saif S."/>
            <person name="Shea T."/>
            <person name="Shenoy N."/>
            <person name="Sisk P."/>
            <person name="Stolte C."/>
            <person name="Sykes S."/>
            <person name="Walk T."/>
            <person name="White J."/>
            <person name="Yandava C."/>
            <person name="Haas B."/>
            <person name="Nusbaum C."/>
            <person name="Birren B."/>
        </authorList>
    </citation>
    <scope>NUCLEOTIDE SEQUENCE [LARGE SCALE GENOMIC DNA]</scope>
    <source>
        <strain evidence="3">R3-111a-1</strain>
    </source>
</reference>
<dbReference type="STRING" id="644352.J8R4P7"/>
<reference evidence="2" key="5">
    <citation type="submission" date="2018-04" db="UniProtKB">
        <authorList>
            <consortium name="EnsemblFungi"/>
        </authorList>
    </citation>
    <scope>IDENTIFICATION</scope>
    <source>
        <strain evidence="2">R3-111a-1</strain>
    </source>
</reference>
<dbReference type="AlphaFoldDB" id="J8R4P7"/>
<dbReference type="Proteomes" id="UP000006039">
    <property type="component" value="Unassembled WGS sequence"/>
</dbReference>
<feature type="non-terminal residue" evidence="1">
    <location>
        <position position="1"/>
    </location>
</feature>
<evidence type="ECO:0000313" key="2">
    <source>
        <dbReference type="EnsemblFungi" id="EJT75203"/>
    </source>
</evidence>
<evidence type="ECO:0000313" key="1">
    <source>
        <dbReference type="EMBL" id="EJT75203.1"/>
    </source>
</evidence>
<dbReference type="EnsemblFungi" id="EJT75203">
    <property type="protein sequence ID" value="EJT75203"/>
    <property type="gene ID" value="GGTG_05140"/>
</dbReference>
<reference evidence="1" key="3">
    <citation type="submission" date="2010-09" db="EMBL/GenBank/DDBJ databases">
        <title>Annotation of Gaeumannomyces graminis var. tritici R3-111a-1.</title>
        <authorList>
            <consortium name="The Broad Institute Genome Sequencing Platform"/>
            <person name="Ma L.-J."/>
            <person name="Dead R."/>
            <person name="Young S.K."/>
            <person name="Zeng Q."/>
            <person name="Gargeya S."/>
            <person name="Fitzgerald M."/>
            <person name="Haas B."/>
            <person name="Abouelleil A."/>
            <person name="Alvarado L."/>
            <person name="Arachchi H.M."/>
            <person name="Berlin A."/>
            <person name="Brown A."/>
            <person name="Chapman S.B."/>
            <person name="Chen Z."/>
            <person name="Dunbar C."/>
            <person name="Freedman E."/>
            <person name="Gearin G."/>
            <person name="Gellesch M."/>
            <person name="Goldberg J."/>
            <person name="Griggs A."/>
            <person name="Gujja S."/>
            <person name="Heiman D."/>
            <person name="Howarth C."/>
            <person name="Larson L."/>
            <person name="Lui A."/>
            <person name="MacDonald P.J.P."/>
            <person name="Mehta T."/>
            <person name="Montmayeur A."/>
            <person name="Murphy C."/>
            <person name="Neiman D."/>
            <person name="Pearson M."/>
            <person name="Priest M."/>
            <person name="Roberts A."/>
            <person name="Saif S."/>
            <person name="Shea T."/>
            <person name="Shenoy N."/>
            <person name="Sisk P."/>
            <person name="Stolte C."/>
            <person name="Sykes S."/>
            <person name="Yandava C."/>
            <person name="Wortman J."/>
            <person name="Nusbaum C."/>
            <person name="Birren B."/>
        </authorList>
    </citation>
    <scope>NUCLEOTIDE SEQUENCE</scope>
    <source>
        <strain evidence="1">R3-111a-1</strain>
    </source>
</reference>
<reference evidence="1" key="2">
    <citation type="submission" date="2010-07" db="EMBL/GenBank/DDBJ databases">
        <authorList>
            <consortium name="The Broad Institute Genome Sequencing Platform"/>
            <consortium name="Broad Institute Genome Sequencing Center for Infectious Disease"/>
            <person name="Ma L.-J."/>
            <person name="Dead R."/>
            <person name="Young S."/>
            <person name="Zeng Q."/>
            <person name="Koehrsen M."/>
            <person name="Alvarado L."/>
            <person name="Berlin A."/>
            <person name="Chapman S.B."/>
            <person name="Chen Z."/>
            <person name="Freedman E."/>
            <person name="Gellesch M."/>
            <person name="Goldberg J."/>
            <person name="Griggs A."/>
            <person name="Gujja S."/>
            <person name="Heilman E.R."/>
            <person name="Heiman D."/>
            <person name="Hepburn T."/>
            <person name="Howarth C."/>
            <person name="Jen D."/>
            <person name="Larson L."/>
            <person name="Mehta T."/>
            <person name="Neiman D."/>
            <person name="Pearson M."/>
            <person name="Roberts A."/>
            <person name="Saif S."/>
            <person name="Shea T."/>
            <person name="Shenoy N."/>
            <person name="Sisk P."/>
            <person name="Stolte C."/>
            <person name="Sykes S."/>
            <person name="Walk T."/>
            <person name="White J."/>
            <person name="Yandava C."/>
            <person name="Haas B."/>
            <person name="Nusbaum C."/>
            <person name="Birren B."/>
        </authorList>
    </citation>
    <scope>NUCLEOTIDE SEQUENCE</scope>
    <source>
        <strain evidence="1">R3-111a-1</strain>
    </source>
</reference>
<gene>
    <name evidence="2" type="primary">20345598</name>
    <name evidence="1" type="ORF">GGTG_05140</name>
</gene>
<dbReference type="EMBL" id="GL385397">
    <property type="protein sequence ID" value="EJT75203.1"/>
    <property type="molecule type" value="Genomic_DNA"/>
</dbReference>
<organism evidence="1">
    <name type="scientific">Gaeumannomyces tritici (strain R3-111a-1)</name>
    <name type="common">Wheat and barley take-all root rot fungus</name>
    <name type="synonym">Gaeumannomyces graminis var. tritici</name>
    <dbReference type="NCBI Taxonomy" id="644352"/>
    <lineage>
        <taxon>Eukaryota</taxon>
        <taxon>Fungi</taxon>
        <taxon>Dikarya</taxon>
        <taxon>Ascomycota</taxon>
        <taxon>Pezizomycotina</taxon>
        <taxon>Sordariomycetes</taxon>
        <taxon>Sordariomycetidae</taxon>
        <taxon>Magnaporthales</taxon>
        <taxon>Magnaporthaceae</taxon>
        <taxon>Gaeumannomyces</taxon>
    </lineage>
</organism>
<dbReference type="RefSeq" id="XP_009221203.1">
    <property type="nucleotide sequence ID" value="XM_009222939.1"/>
</dbReference>
<reference evidence="2" key="4">
    <citation type="journal article" date="2015" name="G3 (Bethesda)">
        <title>Genome sequences of three phytopathogenic species of the Magnaporthaceae family of fungi.</title>
        <authorList>
            <person name="Okagaki L.H."/>
            <person name="Nunes C.C."/>
            <person name="Sailsbery J."/>
            <person name="Clay B."/>
            <person name="Brown D."/>
            <person name="John T."/>
            <person name="Oh Y."/>
            <person name="Young N."/>
            <person name="Fitzgerald M."/>
            <person name="Haas B.J."/>
            <person name="Zeng Q."/>
            <person name="Young S."/>
            <person name="Adiconis X."/>
            <person name="Fan L."/>
            <person name="Levin J.Z."/>
            <person name="Mitchell T.K."/>
            <person name="Okubara P.A."/>
            <person name="Farman M.L."/>
            <person name="Kohn L.M."/>
            <person name="Birren B."/>
            <person name="Ma L.-J."/>
            <person name="Dean R.A."/>
        </authorList>
    </citation>
    <scope>NUCLEOTIDE SEQUENCE</scope>
    <source>
        <strain evidence="2">R3-111a-1</strain>
    </source>
</reference>
<keyword evidence="3" id="KW-1185">Reference proteome</keyword>
<sequence>NALQRFKFTLKNDKDFNYEIVISVFYLSNKRVLYIINESIKFNAAAILKNLLAKKTWEILKRCWINVYLKLLNQIFIKIYYFVKKIEQTHVILQKAYLIIKAECFNVLLELLL</sequence>
<dbReference type="VEuPathDB" id="FungiDB:GGTG_05140"/>
<protein>
    <submittedName>
        <fullName evidence="1 2">Uncharacterized protein</fullName>
    </submittedName>
</protein>
<evidence type="ECO:0000313" key="3">
    <source>
        <dbReference type="Proteomes" id="UP000006039"/>
    </source>
</evidence>
<name>J8R4P7_GAET3</name>